<comment type="caution">
    <text evidence="1">The sequence shown here is derived from an EMBL/GenBank/DDBJ whole genome shotgun (WGS) entry which is preliminary data.</text>
</comment>
<sequence length="104" mass="11784">MKKNTRETPEFILAVGGELVYHKGRKDERTYNTETNRRKQTEKCYEPISKALSREPNVNVVVAGSSTADQFLVVFFRKFFGDNTGRFAAIYLDTGTLSGKSARK</sequence>
<proteinExistence type="predicted"/>
<dbReference type="EMBL" id="BDGG01000001">
    <property type="protein sequence ID" value="GAU88956.1"/>
    <property type="molecule type" value="Genomic_DNA"/>
</dbReference>
<reference evidence="1 2" key="1">
    <citation type="journal article" date="2016" name="Nat. Commun.">
        <title>Extremotolerant tardigrade genome and improved radiotolerance of human cultured cells by tardigrade-unique protein.</title>
        <authorList>
            <person name="Hashimoto T."/>
            <person name="Horikawa D.D."/>
            <person name="Saito Y."/>
            <person name="Kuwahara H."/>
            <person name="Kozuka-Hata H."/>
            <person name="Shin-I T."/>
            <person name="Minakuchi Y."/>
            <person name="Ohishi K."/>
            <person name="Motoyama A."/>
            <person name="Aizu T."/>
            <person name="Enomoto A."/>
            <person name="Kondo K."/>
            <person name="Tanaka S."/>
            <person name="Hara Y."/>
            <person name="Koshikawa S."/>
            <person name="Sagara H."/>
            <person name="Miura T."/>
            <person name="Yokobori S."/>
            <person name="Miyagawa K."/>
            <person name="Suzuki Y."/>
            <person name="Kubo T."/>
            <person name="Oyama M."/>
            <person name="Kohara Y."/>
            <person name="Fujiyama A."/>
            <person name="Arakawa K."/>
            <person name="Katayama T."/>
            <person name="Toyoda A."/>
            <person name="Kunieda T."/>
        </authorList>
    </citation>
    <scope>NUCLEOTIDE SEQUENCE [LARGE SCALE GENOMIC DNA]</scope>
    <source>
        <strain evidence="1 2">YOKOZUNA-1</strain>
    </source>
</reference>
<keyword evidence="2" id="KW-1185">Reference proteome</keyword>
<dbReference type="AlphaFoldDB" id="A0A1D1UH20"/>
<accession>A0A1D1UH20</accession>
<organism evidence="1 2">
    <name type="scientific">Ramazzottius varieornatus</name>
    <name type="common">Water bear</name>
    <name type="synonym">Tardigrade</name>
    <dbReference type="NCBI Taxonomy" id="947166"/>
    <lineage>
        <taxon>Eukaryota</taxon>
        <taxon>Metazoa</taxon>
        <taxon>Ecdysozoa</taxon>
        <taxon>Tardigrada</taxon>
        <taxon>Eutardigrada</taxon>
        <taxon>Parachela</taxon>
        <taxon>Hypsibioidea</taxon>
        <taxon>Ramazzottiidae</taxon>
        <taxon>Ramazzottius</taxon>
    </lineage>
</organism>
<evidence type="ECO:0000313" key="2">
    <source>
        <dbReference type="Proteomes" id="UP000186922"/>
    </source>
</evidence>
<protein>
    <submittedName>
        <fullName evidence="1">Uncharacterized protein</fullName>
    </submittedName>
</protein>
<dbReference type="Proteomes" id="UP000186922">
    <property type="component" value="Unassembled WGS sequence"/>
</dbReference>
<gene>
    <name evidence="1" type="primary">RvY_01562-1</name>
    <name evidence="1" type="synonym">RvY_01562.1</name>
    <name evidence="1" type="ORF">RvY_01562</name>
</gene>
<evidence type="ECO:0000313" key="1">
    <source>
        <dbReference type="EMBL" id="GAU88956.1"/>
    </source>
</evidence>
<name>A0A1D1UH20_RAMVA</name>